<dbReference type="Proteomes" id="UP000291822">
    <property type="component" value="Unassembled WGS sequence"/>
</dbReference>
<comment type="subcellular location">
    <subcellularLocation>
        <location evidence="1">Membrane</location>
        <topology evidence="1">Multi-pass membrane protein</topology>
    </subcellularLocation>
</comment>
<evidence type="ECO:0000259" key="7">
    <source>
        <dbReference type="Pfam" id="PF00892"/>
    </source>
</evidence>
<feature type="transmembrane region" description="Helical" evidence="6">
    <location>
        <begin position="195"/>
        <end position="213"/>
    </location>
</feature>
<feature type="transmembrane region" description="Helical" evidence="6">
    <location>
        <begin position="140"/>
        <end position="159"/>
    </location>
</feature>
<feature type="transmembrane region" description="Helical" evidence="6">
    <location>
        <begin position="282"/>
        <end position="300"/>
    </location>
</feature>
<feature type="transmembrane region" description="Helical" evidence="6">
    <location>
        <begin position="22"/>
        <end position="46"/>
    </location>
</feature>
<feature type="transmembrane region" description="Helical" evidence="6">
    <location>
        <begin position="82"/>
        <end position="101"/>
    </location>
</feature>
<evidence type="ECO:0000256" key="3">
    <source>
        <dbReference type="ARBA" id="ARBA00022692"/>
    </source>
</evidence>
<reference evidence="8 9" key="1">
    <citation type="submission" date="2019-02" db="EMBL/GenBank/DDBJ databases">
        <title>Dyella amyloliquefaciens sp. nov., isolated from forest soil.</title>
        <authorList>
            <person name="Gao Z.-H."/>
            <person name="Qiu L.-H."/>
        </authorList>
    </citation>
    <scope>NUCLEOTIDE SEQUENCE [LARGE SCALE GENOMIC DNA]</scope>
    <source>
        <strain evidence="8 9">KACC 12747</strain>
    </source>
</reference>
<dbReference type="NCBIfam" id="NF008432">
    <property type="entry name" value="PRK11272.1"/>
    <property type="match status" value="1"/>
</dbReference>
<evidence type="ECO:0000256" key="5">
    <source>
        <dbReference type="ARBA" id="ARBA00023136"/>
    </source>
</evidence>
<feature type="domain" description="EamA" evidence="7">
    <location>
        <begin position="164"/>
        <end position="298"/>
    </location>
</feature>
<keyword evidence="3 6" id="KW-0812">Transmembrane</keyword>
<accession>A0A4R0YHZ1</accession>
<evidence type="ECO:0000313" key="9">
    <source>
        <dbReference type="Proteomes" id="UP000291822"/>
    </source>
</evidence>
<comment type="caution">
    <text evidence="8">The sequence shown here is derived from an EMBL/GenBank/DDBJ whole genome shotgun (WGS) entry which is preliminary data.</text>
</comment>
<feature type="transmembrane region" description="Helical" evidence="6">
    <location>
        <begin position="259"/>
        <end position="276"/>
    </location>
</feature>
<feature type="transmembrane region" description="Helical" evidence="6">
    <location>
        <begin position="107"/>
        <end position="128"/>
    </location>
</feature>
<dbReference type="SUPFAM" id="SSF103481">
    <property type="entry name" value="Multidrug resistance efflux transporter EmrE"/>
    <property type="match status" value="2"/>
</dbReference>
<feature type="transmembrane region" description="Helical" evidence="6">
    <location>
        <begin position="165"/>
        <end position="183"/>
    </location>
</feature>
<dbReference type="PANTHER" id="PTHR32322:SF2">
    <property type="entry name" value="EAMA DOMAIN-CONTAINING PROTEIN"/>
    <property type="match status" value="1"/>
</dbReference>
<dbReference type="InterPro" id="IPR000620">
    <property type="entry name" value="EamA_dom"/>
</dbReference>
<comment type="similarity">
    <text evidence="2">Belongs to the EamA transporter family.</text>
</comment>
<organism evidence="8 9">
    <name type="scientific">Dyella soli</name>
    <dbReference type="NCBI Taxonomy" id="522319"/>
    <lineage>
        <taxon>Bacteria</taxon>
        <taxon>Pseudomonadati</taxon>
        <taxon>Pseudomonadota</taxon>
        <taxon>Gammaproteobacteria</taxon>
        <taxon>Lysobacterales</taxon>
        <taxon>Rhodanobacteraceae</taxon>
        <taxon>Dyella</taxon>
    </lineage>
</organism>
<dbReference type="Pfam" id="PF00892">
    <property type="entry name" value="EamA"/>
    <property type="match status" value="2"/>
</dbReference>
<dbReference type="EMBL" id="SJTG01000004">
    <property type="protein sequence ID" value="TCI07989.1"/>
    <property type="molecule type" value="Genomic_DNA"/>
</dbReference>
<gene>
    <name evidence="8" type="primary">yedA</name>
    <name evidence="8" type="ORF">EZM97_25320</name>
</gene>
<keyword evidence="5 6" id="KW-0472">Membrane</keyword>
<keyword evidence="4 6" id="KW-1133">Transmembrane helix</keyword>
<proteinExistence type="inferred from homology"/>
<evidence type="ECO:0000256" key="2">
    <source>
        <dbReference type="ARBA" id="ARBA00007362"/>
    </source>
</evidence>
<keyword evidence="9" id="KW-1185">Reference proteome</keyword>
<dbReference type="InterPro" id="IPR050638">
    <property type="entry name" value="AA-Vitamin_Transporters"/>
</dbReference>
<dbReference type="AlphaFoldDB" id="A0A4R0YHZ1"/>
<evidence type="ECO:0000313" key="8">
    <source>
        <dbReference type="EMBL" id="TCI07989.1"/>
    </source>
</evidence>
<sequence>MNDTTSTTAAPTASSSLADPRLLVPLALFALYVIWGSTYLGIRFALESYPPFLLAGVRFLIAGSLLFGVLRLRGVAMPTRAQWGNAAVTGILLLGFGNGLVCFAEQTVSSGIAAVAVASMPLFAAVFASVYGEHPTRGEIAGLLLGFVGVIVLNLGSGLSGSRMGAIALLTAAAAWAFGSVWSKRRDMPKGPMNTAAQMLCGSAGLLIVGLLHGERLPDHPSVRATAAVAYLIVFGSLIAFSAYLYVLKTVRPALATSYAYVNPPVAVLFGVMFVGERIGPFDLLGMALILSAVGLIAMFRAPANKSAK</sequence>
<evidence type="ECO:0000256" key="1">
    <source>
        <dbReference type="ARBA" id="ARBA00004141"/>
    </source>
</evidence>
<feature type="transmembrane region" description="Helical" evidence="6">
    <location>
        <begin position="225"/>
        <end position="247"/>
    </location>
</feature>
<dbReference type="RefSeq" id="WP_131152068.1">
    <property type="nucleotide sequence ID" value="NZ_SJTG01000004.1"/>
</dbReference>
<protein>
    <submittedName>
        <fullName evidence="8">Drug/metabolite exporter YedA</fullName>
    </submittedName>
</protein>
<name>A0A4R0YHZ1_9GAMM</name>
<dbReference type="GO" id="GO:0016020">
    <property type="term" value="C:membrane"/>
    <property type="evidence" value="ECO:0007669"/>
    <property type="project" value="UniProtKB-SubCell"/>
</dbReference>
<feature type="domain" description="EamA" evidence="7">
    <location>
        <begin position="26"/>
        <end position="154"/>
    </location>
</feature>
<dbReference type="PANTHER" id="PTHR32322">
    <property type="entry name" value="INNER MEMBRANE TRANSPORTER"/>
    <property type="match status" value="1"/>
</dbReference>
<evidence type="ECO:0000256" key="6">
    <source>
        <dbReference type="SAM" id="Phobius"/>
    </source>
</evidence>
<dbReference type="InterPro" id="IPR037185">
    <property type="entry name" value="EmrE-like"/>
</dbReference>
<evidence type="ECO:0000256" key="4">
    <source>
        <dbReference type="ARBA" id="ARBA00022989"/>
    </source>
</evidence>
<feature type="transmembrane region" description="Helical" evidence="6">
    <location>
        <begin position="52"/>
        <end position="70"/>
    </location>
</feature>